<dbReference type="EMBL" id="CAUDKO010000004">
    <property type="protein sequence ID" value="CAJ0869137.1"/>
    <property type="molecule type" value="Genomic_DNA"/>
</dbReference>
<accession>A0AAD2C6Q7</accession>
<dbReference type="CDD" id="cd00075">
    <property type="entry name" value="HATPase"/>
    <property type="match status" value="1"/>
</dbReference>
<dbReference type="InterPro" id="IPR003660">
    <property type="entry name" value="HAMP_dom"/>
</dbReference>
<name>A0AAD2C6Q7_9RALS</name>
<evidence type="ECO:0000256" key="1">
    <source>
        <dbReference type="ARBA" id="ARBA00000085"/>
    </source>
</evidence>
<evidence type="ECO:0000256" key="5">
    <source>
        <dbReference type="ARBA" id="ARBA00022553"/>
    </source>
</evidence>
<evidence type="ECO:0000256" key="12">
    <source>
        <dbReference type="ARBA" id="ARBA00023012"/>
    </source>
</evidence>
<dbReference type="PRINTS" id="PR00344">
    <property type="entry name" value="BCTRLSENSOR"/>
</dbReference>
<dbReference type="SUPFAM" id="SSF47384">
    <property type="entry name" value="Homodimeric domain of signal transducing histidine kinase"/>
    <property type="match status" value="1"/>
</dbReference>
<dbReference type="InterPro" id="IPR006290">
    <property type="entry name" value="CztS_silS_copS"/>
</dbReference>
<keyword evidence="4 14" id="KW-0997">Cell inner membrane</keyword>
<evidence type="ECO:0000256" key="6">
    <source>
        <dbReference type="ARBA" id="ARBA00022679"/>
    </source>
</evidence>
<dbReference type="AlphaFoldDB" id="A0AAD2C6Q7"/>
<evidence type="ECO:0000256" key="14">
    <source>
        <dbReference type="RuleBase" id="RU364088"/>
    </source>
</evidence>
<dbReference type="Pfam" id="PF02518">
    <property type="entry name" value="HATPase_c"/>
    <property type="match status" value="1"/>
</dbReference>
<keyword evidence="7 14" id="KW-0812">Transmembrane</keyword>
<comment type="caution">
    <text evidence="17">The sequence shown here is derived from an EMBL/GenBank/DDBJ whole genome shotgun (WGS) entry which is preliminary data.</text>
</comment>
<dbReference type="Gene3D" id="6.10.340.10">
    <property type="match status" value="1"/>
</dbReference>
<dbReference type="InterPro" id="IPR004358">
    <property type="entry name" value="Sig_transdc_His_kin-like_C"/>
</dbReference>
<dbReference type="Pfam" id="PF00512">
    <property type="entry name" value="HisKA"/>
    <property type="match status" value="1"/>
</dbReference>
<keyword evidence="13 14" id="KW-0472">Membrane</keyword>
<dbReference type="InterPro" id="IPR036890">
    <property type="entry name" value="HATPase_C_sf"/>
</dbReference>
<keyword evidence="11 14" id="KW-1133">Transmembrane helix</keyword>
<evidence type="ECO:0000256" key="3">
    <source>
        <dbReference type="ARBA" id="ARBA00022475"/>
    </source>
</evidence>
<comment type="subcellular location">
    <subcellularLocation>
        <location evidence="2 14">Cell inner membrane</location>
    </subcellularLocation>
</comment>
<dbReference type="PANTHER" id="PTHR45436:SF3">
    <property type="entry name" value="SENSOR HISTIDINE KINASE HPRS"/>
    <property type="match status" value="1"/>
</dbReference>
<keyword evidence="3 14" id="KW-1003">Cell membrane</keyword>
<keyword evidence="10 14" id="KW-0067">ATP-binding</keyword>
<dbReference type="Proteomes" id="UP001189792">
    <property type="component" value="Unassembled WGS sequence"/>
</dbReference>
<comment type="function">
    <text evidence="14">Member of a two-component regulatory system.</text>
</comment>
<evidence type="ECO:0000256" key="11">
    <source>
        <dbReference type="ARBA" id="ARBA00022989"/>
    </source>
</evidence>
<evidence type="ECO:0000313" key="17">
    <source>
        <dbReference type="EMBL" id="CAJ0869137.1"/>
    </source>
</evidence>
<dbReference type="InterPro" id="IPR003661">
    <property type="entry name" value="HisK_dim/P_dom"/>
</dbReference>
<keyword evidence="12 14" id="KW-0902">Two-component regulatory system</keyword>
<dbReference type="GO" id="GO:0005524">
    <property type="term" value="F:ATP binding"/>
    <property type="evidence" value="ECO:0007669"/>
    <property type="project" value="UniProtKB-KW"/>
</dbReference>
<evidence type="ECO:0000256" key="2">
    <source>
        <dbReference type="ARBA" id="ARBA00004533"/>
    </source>
</evidence>
<evidence type="ECO:0000259" key="15">
    <source>
        <dbReference type="PROSITE" id="PS50109"/>
    </source>
</evidence>
<keyword evidence="6 14" id="KW-0808">Transferase</keyword>
<protein>
    <recommendedName>
        <fullName evidence="14">Sensor protein</fullName>
        <ecNumber evidence="14">2.7.13.3</ecNumber>
    </recommendedName>
</protein>
<dbReference type="InterPro" id="IPR005467">
    <property type="entry name" value="His_kinase_dom"/>
</dbReference>
<dbReference type="Gene3D" id="1.10.287.130">
    <property type="match status" value="1"/>
</dbReference>
<dbReference type="GO" id="GO:0000155">
    <property type="term" value="F:phosphorelay sensor kinase activity"/>
    <property type="evidence" value="ECO:0007669"/>
    <property type="project" value="InterPro"/>
</dbReference>
<evidence type="ECO:0000256" key="9">
    <source>
        <dbReference type="ARBA" id="ARBA00022777"/>
    </source>
</evidence>
<keyword evidence="9 14" id="KW-0418">Kinase</keyword>
<dbReference type="Pfam" id="PF00672">
    <property type="entry name" value="HAMP"/>
    <property type="match status" value="1"/>
</dbReference>
<dbReference type="Gene3D" id="3.30.565.10">
    <property type="entry name" value="Histidine kinase-like ATPase, C-terminal domain"/>
    <property type="match status" value="1"/>
</dbReference>
<evidence type="ECO:0000256" key="10">
    <source>
        <dbReference type="ARBA" id="ARBA00022840"/>
    </source>
</evidence>
<reference evidence="17 19" key="1">
    <citation type="submission" date="2023-07" db="EMBL/GenBank/DDBJ databases">
        <authorList>
            <person name="Peeters C."/>
        </authorList>
    </citation>
    <scope>NUCLEOTIDE SEQUENCE</scope>
    <source>
        <strain evidence="18 19">LMG 32965</strain>
        <strain evidence="17">R-77567</strain>
    </source>
</reference>
<dbReference type="SUPFAM" id="SSF55874">
    <property type="entry name" value="ATPase domain of HSP90 chaperone/DNA topoisomerase II/histidine kinase"/>
    <property type="match status" value="1"/>
</dbReference>
<dbReference type="EC" id="2.7.13.3" evidence="14"/>
<dbReference type="SMART" id="SM00388">
    <property type="entry name" value="HisKA"/>
    <property type="match status" value="1"/>
</dbReference>
<gene>
    <name evidence="17" type="primary">czcS_1</name>
    <name evidence="18" type="ORF">R77564_02348</name>
    <name evidence="17" type="ORF">R77567_02267</name>
</gene>
<evidence type="ECO:0000256" key="13">
    <source>
        <dbReference type="ARBA" id="ARBA00023136"/>
    </source>
</evidence>
<keyword evidence="8 14" id="KW-0547">Nucleotide-binding</keyword>
<evidence type="ECO:0000259" key="16">
    <source>
        <dbReference type="PROSITE" id="PS50885"/>
    </source>
</evidence>
<evidence type="ECO:0000313" key="19">
    <source>
        <dbReference type="Proteomes" id="UP001189792"/>
    </source>
</evidence>
<dbReference type="InterPro" id="IPR036097">
    <property type="entry name" value="HisK_dim/P_sf"/>
</dbReference>
<keyword evidence="19" id="KW-1185">Reference proteome</keyword>
<dbReference type="SMART" id="SM00304">
    <property type="entry name" value="HAMP"/>
    <property type="match status" value="1"/>
</dbReference>
<dbReference type="PANTHER" id="PTHR45436">
    <property type="entry name" value="SENSOR HISTIDINE KINASE YKOH"/>
    <property type="match status" value="1"/>
</dbReference>
<dbReference type="FunFam" id="1.10.287.130:FF:000001">
    <property type="entry name" value="Two-component sensor histidine kinase"/>
    <property type="match status" value="1"/>
</dbReference>
<feature type="transmembrane region" description="Helical" evidence="14">
    <location>
        <begin position="179"/>
        <end position="198"/>
    </location>
</feature>
<sequence>MASRTGTLMRWPASLAGRLVLAFVVVASVTLTAAGTYLYFALNAQLRATDDAMLIGKIAQLRHLASEAPSADDLVHTAHRYTDVVSGHDGLILRIATPEGRTLVEVNPEGEQVTMPPVVAAAVPPSESSVQTWTSMTGMASRAAAAEAWLGQNNAKVIVLVAQDGDSRAALLTQYQRHIVFAVMGGVAAVALLSLLLVRGTLRGLARIGSQAAAVVPSQLDTRLTLQGAPRELADLLASLNAMLTRLQDGFARLSQFSADLAHDFRTPLANLVGQTEVTLAHPRTGEEYRSVLESNLEEYARLSHMIEDMLFLARADHARVALSIEPLDARHEVQVLVDYFEAVAADRDITIDVRGDARLHADATLLRRAINNLLDNALRHTPTGERIDVTIETAPQGIAIAVHNPGPGIAPTALPLLFERFYRSDPSRAQSGAQSSQSTGLGLAIVKTIMELHGGSVQASSPPGGRTEFRLMFPA</sequence>
<evidence type="ECO:0000256" key="8">
    <source>
        <dbReference type="ARBA" id="ARBA00022741"/>
    </source>
</evidence>
<proteinExistence type="predicted"/>
<organism evidence="17 20">
    <name type="scientific">Ralstonia flatus</name>
    <dbReference type="NCBI Taxonomy" id="3058601"/>
    <lineage>
        <taxon>Bacteria</taxon>
        <taxon>Pseudomonadati</taxon>
        <taxon>Pseudomonadota</taxon>
        <taxon>Betaproteobacteria</taxon>
        <taxon>Burkholderiales</taxon>
        <taxon>Burkholderiaceae</taxon>
        <taxon>Ralstonia</taxon>
    </lineage>
</organism>
<keyword evidence="5" id="KW-0597">Phosphoprotein</keyword>
<feature type="domain" description="HAMP" evidence="16">
    <location>
        <begin position="199"/>
        <end position="252"/>
    </location>
</feature>
<dbReference type="InterPro" id="IPR050428">
    <property type="entry name" value="TCS_sensor_his_kinase"/>
</dbReference>
<dbReference type="RefSeq" id="WP_316857164.1">
    <property type="nucleotide sequence ID" value="NZ_CAUDKO010000004.1"/>
</dbReference>
<dbReference type="NCBIfam" id="TIGR01386">
    <property type="entry name" value="cztS_silS_copS"/>
    <property type="match status" value="1"/>
</dbReference>
<dbReference type="InterPro" id="IPR003594">
    <property type="entry name" value="HATPase_dom"/>
</dbReference>
<comment type="catalytic activity">
    <reaction evidence="1 14">
        <text>ATP + protein L-histidine = ADP + protein N-phospho-L-histidine.</text>
        <dbReference type="EC" id="2.7.13.3"/>
    </reaction>
</comment>
<dbReference type="EMBL" id="CAUDLI010000004">
    <property type="protein sequence ID" value="CAJ0877935.1"/>
    <property type="molecule type" value="Genomic_DNA"/>
</dbReference>
<dbReference type="PROSITE" id="PS50109">
    <property type="entry name" value="HIS_KIN"/>
    <property type="match status" value="1"/>
</dbReference>
<dbReference type="Proteomes" id="UP001190491">
    <property type="component" value="Unassembled WGS sequence"/>
</dbReference>
<evidence type="ECO:0000256" key="4">
    <source>
        <dbReference type="ARBA" id="ARBA00022519"/>
    </source>
</evidence>
<dbReference type="SMART" id="SM00387">
    <property type="entry name" value="HATPase_c"/>
    <property type="match status" value="1"/>
</dbReference>
<feature type="domain" description="Histidine kinase" evidence="15">
    <location>
        <begin position="260"/>
        <end position="476"/>
    </location>
</feature>
<dbReference type="GO" id="GO:0005886">
    <property type="term" value="C:plasma membrane"/>
    <property type="evidence" value="ECO:0007669"/>
    <property type="project" value="UniProtKB-SubCell"/>
</dbReference>
<evidence type="ECO:0000313" key="18">
    <source>
        <dbReference type="EMBL" id="CAJ0877935.1"/>
    </source>
</evidence>
<evidence type="ECO:0000256" key="7">
    <source>
        <dbReference type="ARBA" id="ARBA00022692"/>
    </source>
</evidence>
<dbReference type="PROSITE" id="PS50885">
    <property type="entry name" value="HAMP"/>
    <property type="match status" value="1"/>
</dbReference>
<dbReference type="CDD" id="cd00082">
    <property type="entry name" value="HisKA"/>
    <property type="match status" value="1"/>
</dbReference>
<evidence type="ECO:0000313" key="20">
    <source>
        <dbReference type="Proteomes" id="UP001190491"/>
    </source>
</evidence>